<sequence length="435" mass="47374">MQDPKLHGTSLPLVVKEVTDIPHGAKGGDGAAGKDQVYKGSVEDSLASDLMMPLDQDKQVLLKLLMSLDLEFDGSSSPFDLEGMVDFSRRVEGRDEAEKEEIGREGGEAAADEGGHGDLAVSNVDSLDQTKQIVPSEFGPSSSSKSDEPMRLSEDERIVSASEIVPKTMKFEGKLFDVANKTDSNDIYINNDLQTSVSKSEKVPLQRSKLHTPGLSNMASDKSISLVEKETFETSENAFKSNAGKDSGMDELAYSSSDFTETINSWSEGTKFKAVRDKTMADGRIDGHMKLTELLKSGIITTDRMPPESVASIESNIRSLSQGIAGTAPITGSSTVRISAPTLKLEVNEGGSSKTKETNSGGFIKQIRQEWREDLEKLRQEIRGFGNNVKLMGNHDAMENYGTAAADTINLGQENRKVYFYCCSHSVIFKFPKSN</sequence>
<accession>A0A915PHL7</accession>
<evidence type="ECO:0000256" key="1">
    <source>
        <dbReference type="SAM" id="MobiDB-lite"/>
    </source>
</evidence>
<keyword evidence="2" id="KW-1185">Reference proteome</keyword>
<feature type="region of interest" description="Disordered" evidence="1">
    <location>
        <begin position="92"/>
        <end position="117"/>
    </location>
</feature>
<proteinExistence type="predicted"/>
<dbReference type="WBParaSite" id="sdigi.contig115.g4626.t1">
    <property type="protein sequence ID" value="sdigi.contig115.g4626.t1"/>
    <property type="gene ID" value="sdigi.contig115.g4626"/>
</dbReference>
<feature type="compositionally biased region" description="Basic and acidic residues" evidence="1">
    <location>
        <begin position="92"/>
        <end position="107"/>
    </location>
</feature>
<dbReference type="Proteomes" id="UP000887581">
    <property type="component" value="Unplaced"/>
</dbReference>
<dbReference type="AlphaFoldDB" id="A0A915PHL7"/>
<name>A0A915PHL7_9BILA</name>
<evidence type="ECO:0000313" key="3">
    <source>
        <dbReference type="WBParaSite" id="sdigi.contig115.g4626.t1"/>
    </source>
</evidence>
<organism evidence="2 3">
    <name type="scientific">Setaria digitata</name>
    <dbReference type="NCBI Taxonomy" id="48799"/>
    <lineage>
        <taxon>Eukaryota</taxon>
        <taxon>Metazoa</taxon>
        <taxon>Ecdysozoa</taxon>
        <taxon>Nematoda</taxon>
        <taxon>Chromadorea</taxon>
        <taxon>Rhabditida</taxon>
        <taxon>Spirurina</taxon>
        <taxon>Spiruromorpha</taxon>
        <taxon>Filarioidea</taxon>
        <taxon>Setariidae</taxon>
        <taxon>Setaria</taxon>
    </lineage>
</organism>
<evidence type="ECO:0000313" key="2">
    <source>
        <dbReference type="Proteomes" id="UP000887581"/>
    </source>
</evidence>
<reference evidence="3" key="1">
    <citation type="submission" date="2022-11" db="UniProtKB">
        <authorList>
            <consortium name="WormBaseParasite"/>
        </authorList>
    </citation>
    <scope>IDENTIFICATION</scope>
</reference>
<protein>
    <submittedName>
        <fullName evidence="3">DUF632 domain-containing protein</fullName>
    </submittedName>
</protein>
<feature type="region of interest" description="Disordered" evidence="1">
    <location>
        <begin position="133"/>
        <end position="153"/>
    </location>
</feature>